<keyword evidence="1" id="KW-0812">Transmembrane</keyword>
<evidence type="ECO:0000313" key="2">
    <source>
        <dbReference type="EMBL" id="KKM71773.1"/>
    </source>
</evidence>
<feature type="transmembrane region" description="Helical" evidence="1">
    <location>
        <begin position="51"/>
        <end position="72"/>
    </location>
</feature>
<name>A0A0F9JQ35_9ZZZZ</name>
<sequence>FIVFPKINKYKLILGKYIGNLILVVTIISIYYFLLGLLGFFYYGGPINIRLFYSYGIAILYVIALSSFITFFSSFMKSVNLTIISTLVLLLIGFNIIDQIVTLVSAGGFEPLYSLAYLGNLITGILASPFPNPRYVEISFSGGGGRFGSGGDFTFGQWITPTVTMGITLLLVNIMVFFILAAILFKRRQL</sequence>
<gene>
    <name evidence="2" type="ORF">LCGC14_1427190</name>
</gene>
<evidence type="ECO:0008006" key="3">
    <source>
        <dbReference type="Google" id="ProtNLM"/>
    </source>
</evidence>
<accession>A0A0F9JQ35</accession>
<evidence type="ECO:0000256" key="1">
    <source>
        <dbReference type="SAM" id="Phobius"/>
    </source>
</evidence>
<organism evidence="2">
    <name type="scientific">marine sediment metagenome</name>
    <dbReference type="NCBI Taxonomy" id="412755"/>
    <lineage>
        <taxon>unclassified sequences</taxon>
        <taxon>metagenomes</taxon>
        <taxon>ecological metagenomes</taxon>
    </lineage>
</organism>
<dbReference type="EMBL" id="LAZR01009577">
    <property type="protein sequence ID" value="KKM71773.1"/>
    <property type="molecule type" value="Genomic_DNA"/>
</dbReference>
<dbReference type="AlphaFoldDB" id="A0A0F9JQ35"/>
<comment type="caution">
    <text evidence="2">The sequence shown here is derived from an EMBL/GenBank/DDBJ whole genome shotgun (WGS) entry which is preliminary data.</text>
</comment>
<proteinExistence type="predicted"/>
<feature type="transmembrane region" description="Helical" evidence="1">
    <location>
        <begin position="163"/>
        <end position="185"/>
    </location>
</feature>
<feature type="transmembrane region" description="Helical" evidence="1">
    <location>
        <begin position="21"/>
        <end position="45"/>
    </location>
</feature>
<keyword evidence="1" id="KW-0472">Membrane</keyword>
<protein>
    <recommendedName>
        <fullName evidence="3">ABC-2 type transporter domain-containing protein</fullName>
    </recommendedName>
</protein>
<reference evidence="2" key="1">
    <citation type="journal article" date="2015" name="Nature">
        <title>Complex archaea that bridge the gap between prokaryotes and eukaryotes.</title>
        <authorList>
            <person name="Spang A."/>
            <person name="Saw J.H."/>
            <person name="Jorgensen S.L."/>
            <person name="Zaremba-Niedzwiedzka K."/>
            <person name="Martijn J."/>
            <person name="Lind A.E."/>
            <person name="van Eijk R."/>
            <person name="Schleper C."/>
            <person name="Guy L."/>
            <person name="Ettema T.J."/>
        </authorList>
    </citation>
    <scope>NUCLEOTIDE SEQUENCE</scope>
</reference>
<feature type="non-terminal residue" evidence="2">
    <location>
        <position position="1"/>
    </location>
</feature>
<keyword evidence="1" id="KW-1133">Transmembrane helix</keyword>